<name>A0A2N3I6Q4_9BACT</name>
<keyword evidence="2" id="KW-0732">Signal</keyword>
<dbReference type="PANTHER" id="PTHR33886">
    <property type="entry name" value="UNSATURATED RHAMNOGALACTURONAN HYDROLASE (EUROFUNG)"/>
    <property type="match status" value="1"/>
</dbReference>
<evidence type="ECO:0000313" key="4">
    <source>
        <dbReference type="Proteomes" id="UP000233618"/>
    </source>
</evidence>
<dbReference type="InterPro" id="IPR052043">
    <property type="entry name" value="PolySaccharide_Degr_Enz"/>
</dbReference>
<accession>A0A2N3I6Q4</accession>
<comment type="caution">
    <text evidence="3">The sequence shown here is derived from an EMBL/GenBank/DDBJ whole genome shotgun (WGS) entry which is preliminary data.</text>
</comment>
<dbReference type="Pfam" id="PF07470">
    <property type="entry name" value="Glyco_hydro_88"/>
    <property type="match status" value="1"/>
</dbReference>
<evidence type="ECO:0000313" key="3">
    <source>
        <dbReference type="EMBL" id="PKQ65998.1"/>
    </source>
</evidence>
<dbReference type="SUPFAM" id="SSF48208">
    <property type="entry name" value="Six-hairpin glycosidases"/>
    <property type="match status" value="1"/>
</dbReference>
<dbReference type="InterPro" id="IPR008928">
    <property type="entry name" value="6-hairpin_glycosidase_sf"/>
</dbReference>
<protein>
    <submittedName>
        <fullName evidence="3">Family 88 glycosyl hydrolase</fullName>
    </submittedName>
</protein>
<keyword evidence="4" id="KW-1185">Reference proteome</keyword>
<dbReference type="InterPro" id="IPR010905">
    <property type="entry name" value="Glyco_hydro_88"/>
</dbReference>
<proteinExistence type="predicted"/>
<dbReference type="GO" id="GO:0005975">
    <property type="term" value="P:carbohydrate metabolic process"/>
    <property type="evidence" value="ECO:0007669"/>
    <property type="project" value="InterPro"/>
</dbReference>
<dbReference type="GO" id="GO:0016787">
    <property type="term" value="F:hydrolase activity"/>
    <property type="evidence" value="ECO:0007669"/>
    <property type="project" value="UniProtKB-KW"/>
</dbReference>
<dbReference type="Proteomes" id="UP000233618">
    <property type="component" value="Unassembled WGS sequence"/>
</dbReference>
<feature type="signal peptide" evidence="2">
    <location>
        <begin position="1"/>
        <end position="23"/>
    </location>
</feature>
<evidence type="ECO:0000256" key="1">
    <source>
        <dbReference type="ARBA" id="ARBA00022801"/>
    </source>
</evidence>
<dbReference type="AlphaFoldDB" id="A0A2N3I6Q4"/>
<reference evidence="3 4" key="1">
    <citation type="journal article" date="2017" name="Front. Microbiol.">
        <title>Labilibaculum manganireducens gen. nov., sp. nov. and Labilibaculum filiforme sp. nov., Novel Bacteroidetes Isolated from Subsurface Sediments of the Baltic Sea.</title>
        <authorList>
            <person name="Vandieken V."/>
            <person name="Marshall I.P."/>
            <person name="Niemann H."/>
            <person name="Engelen B."/>
            <person name="Cypionka H."/>
        </authorList>
    </citation>
    <scope>NUCLEOTIDE SEQUENCE [LARGE SCALE GENOMIC DNA]</scope>
    <source>
        <strain evidence="3 4">59.10-2M</strain>
    </source>
</reference>
<gene>
    <name evidence="3" type="ORF">BZG01_12615</name>
</gene>
<organism evidence="3 4">
    <name type="scientific">Labilibaculum manganireducens</name>
    <dbReference type="NCBI Taxonomy" id="1940525"/>
    <lineage>
        <taxon>Bacteria</taxon>
        <taxon>Pseudomonadati</taxon>
        <taxon>Bacteroidota</taxon>
        <taxon>Bacteroidia</taxon>
        <taxon>Marinilabiliales</taxon>
        <taxon>Marinifilaceae</taxon>
        <taxon>Labilibaculum</taxon>
    </lineage>
</organism>
<dbReference type="RefSeq" id="WP_218973099.1">
    <property type="nucleotide sequence ID" value="NZ_MVDE01000018.1"/>
</dbReference>
<dbReference type="Gene3D" id="1.50.10.10">
    <property type="match status" value="1"/>
</dbReference>
<dbReference type="EMBL" id="MVDE01000018">
    <property type="protein sequence ID" value="PKQ65998.1"/>
    <property type="molecule type" value="Genomic_DNA"/>
</dbReference>
<sequence length="368" mass="42264">MKTRIQRRISCLLLLALTLGATAQTKVDYCQPEYVRSVLNKVAKWQLDNPKRRAPNDWTNAVFFTGLYAAWEVTQSSFMYGAMMENGKSTNWSPYKRFFHADDIAISSTYIDLYLIEKKQKMLQPMIDTLARFVKEPYPVKGIEQIKYWWADALFMAPPVLVKLGQLIDRPDYLKYNDELYRQAYEMLYNKEEHLFARDLNFTIKNDRTDLFEANGKPLFWSRGNGWVIAGLARMLKELPSDYPERPFYENLFRQMAARLVEIQREDGLWSSGLLDISAYPNGEVSGSGLICYGLVYGINSGLLKGKKFKRAACKAWKGLTNCVSDEGRVNYVQGAGDRPSNRDFSDNTELYGTGAFLLAGSEIFKMK</sequence>
<keyword evidence="1 3" id="KW-0378">Hydrolase</keyword>
<evidence type="ECO:0000256" key="2">
    <source>
        <dbReference type="SAM" id="SignalP"/>
    </source>
</evidence>
<feature type="chain" id="PRO_5014749097" evidence="2">
    <location>
        <begin position="24"/>
        <end position="368"/>
    </location>
</feature>
<dbReference type="PANTHER" id="PTHR33886:SF8">
    <property type="entry name" value="UNSATURATED RHAMNOGALACTURONAN HYDROLASE (EUROFUNG)"/>
    <property type="match status" value="1"/>
</dbReference>
<dbReference type="InterPro" id="IPR012341">
    <property type="entry name" value="6hp_glycosidase-like_sf"/>
</dbReference>